<feature type="compositionally biased region" description="Basic and acidic residues" evidence="1">
    <location>
        <begin position="325"/>
        <end position="338"/>
    </location>
</feature>
<keyword evidence="2" id="KW-1133">Transmembrane helix</keyword>
<proteinExistence type="predicted"/>
<feature type="compositionally biased region" description="Basic and acidic residues" evidence="1">
    <location>
        <begin position="163"/>
        <end position="174"/>
    </location>
</feature>
<evidence type="ECO:0000313" key="3">
    <source>
        <dbReference type="EMBL" id="CAD5224439.1"/>
    </source>
</evidence>
<feature type="compositionally biased region" description="Basic residues" evidence="1">
    <location>
        <begin position="367"/>
        <end position="383"/>
    </location>
</feature>
<feature type="compositionally biased region" description="Basic residues" evidence="1">
    <location>
        <begin position="150"/>
        <end position="162"/>
    </location>
</feature>
<evidence type="ECO:0000256" key="2">
    <source>
        <dbReference type="SAM" id="Phobius"/>
    </source>
</evidence>
<feature type="compositionally biased region" description="Polar residues" evidence="1">
    <location>
        <begin position="249"/>
        <end position="258"/>
    </location>
</feature>
<dbReference type="Proteomes" id="UP000582659">
    <property type="component" value="Unassembled WGS sequence"/>
</dbReference>
<evidence type="ECO:0000313" key="4">
    <source>
        <dbReference type="Proteomes" id="UP000659654"/>
    </source>
</evidence>
<dbReference type="EMBL" id="CAJFDI010000004">
    <property type="protein sequence ID" value="CAD5224439.1"/>
    <property type="molecule type" value="Genomic_DNA"/>
</dbReference>
<keyword evidence="4" id="KW-1185">Reference proteome</keyword>
<organism evidence="3 4">
    <name type="scientific">Bursaphelenchus xylophilus</name>
    <name type="common">Pinewood nematode worm</name>
    <name type="synonym">Aphelenchoides xylophilus</name>
    <dbReference type="NCBI Taxonomy" id="6326"/>
    <lineage>
        <taxon>Eukaryota</taxon>
        <taxon>Metazoa</taxon>
        <taxon>Ecdysozoa</taxon>
        <taxon>Nematoda</taxon>
        <taxon>Chromadorea</taxon>
        <taxon>Rhabditida</taxon>
        <taxon>Tylenchina</taxon>
        <taxon>Tylenchomorpha</taxon>
        <taxon>Aphelenchoidea</taxon>
        <taxon>Aphelenchoididae</taxon>
        <taxon>Bursaphelenchus</taxon>
    </lineage>
</organism>
<dbReference type="Proteomes" id="UP000659654">
    <property type="component" value="Unassembled WGS sequence"/>
</dbReference>
<keyword evidence="2" id="KW-0472">Membrane</keyword>
<dbReference type="AlphaFoldDB" id="A0A7I8XF71"/>
<feature type="compositionally biased region" description="Basic residues" evidence="1">
    <location>
        <begin position="287"/>
        <end position="303"/>
    </location>
</feature>
<feature type="compositionally biased region" description="Basic and acidic residues" evidence="1">
    <location>
        <begin position="273"/>
        <end position="283"/>
    </location>
</feature>
<sequence length="383" mass="42880">MLFLIYVAQILTVFCAFCTGLLAIWIQCGNTRKPRQVQGKQDVFITNIPIDEPSERSQTVRIKQPPGAYNPMYMKSPKSSTAKKKADAERSGKPNPKEKPDKQPSERTAIPGSELKSKLSTVSKKKETKKAASGVDKSGKNSSTTESSGKHRKSGRSGRKNVVRVERRGADSKRSLAALNSDRTQSDAEHDDPKPMTKTKKERDEWKEILKAVNDESKKNSTKNPSHKRKKEPEKKPFKAQRKAEVKSKVTNLSDMMTTSLRKSKRSKKKSKKDSTKEKEKSARSVKFSRHSKERLNSVRRKLRDTLSSMAEQVKTELDGPGARLEGDKKPKPEDKSMKSKSLLVPQPPSRGSQRTHVDAGSEKSKGKSTKSKRNPPKSKKGE</sequence>
<evidence type="ECO:0000256" key="1">
    <source>
        <dbReference type="SAM" id="MobiDB-lite"/>
    </source>
</evidence>
<feature type="region of interest" description="Disordered" evidence="1">
    <location>
        <begin position="54"/>
        <end position="383"/>
    </location>
</feature>
<accession>A0A7I8XF71</accession>
<dbReference type="SMR" id="A0A7I8XF71"/>
<protein>
    <submittedName>
        <fullName evidence="3">(pine wood nematode) hypothetical protein</fullName>
    </submittedName>
</protein>
<feature type="compositionally biased region" description="Basic residues" evidence="1">
    <location>
        <begin position="262"/>
        <end position="272"/>
    </location>
</feature>
<comment type="caution">
    <text evidence="3">The sequence shown here is derived from an EMBL/GenBank/DDBJ whole genome shotgun (WGS) entry which is preliminary data.</text>
</comment>
<name>A0A7I8XF71_BURXY</name>
<reference evidence="3" key="1">
    <citation type="submission" date="2020-09" db="EMBL/GenBank/DDBJ databases">
        <authorList>
            <person name="Kikuchi T."/>
        </authorList>
    </citation>
    <scope>NUCLEOTIDE SEQUENCE</scope>
    <source>
        <strain evidence="3">Ka4C1</strain>
    </source>
</reference>
<feature type="compositionally biased region" description="Basic and acidic residues" evidence="1">
    <location>
        <begin position="84"/>
        <end position="105"/>
    </location>
</feature>
<feature type="compositionally biased region" description="Basic and acidic residues" evidence="1">
    <location>
        <begin position="356"/>
        <end position="366"/>
    </location>
</feature>
<keyword evidence="2" id="KW-0812">Transmembrane</keyword>
<gene>
    <name evidence="3" type="ORF">BXYJ_LOCUS8044</name>
</gene>
<dbReference type="EMBL" id="CAJFCV020000004">
    <property type="protein sequence ID" value="CAG9113201.1"/>
    <property type="molecule type" value="Genomic_DNA"/>
</dbReference>
<feature type="compositionally biased region" description="Basic and acidic residues" evidence="1">
    <location>
        <begin position="231"/>
        <end position="248"/>
    </location>
</feature>
<feature type="compositionally biased region" description="Basic and acidic residues" evidence="1">
    <location>
        <begin position="184"/>
        <end position="219"/>
    </location>
</feature>
<feature type="transmembrane region" description="Helical" evidence="2">
    <location>
        <begin position="6"/>
        <end position="26"/>
    </location>
</feature>